<feature type="compositionally biased region" description="Polar residues" evidence="1">
    <location>
        <begin position="236"/>
        <end position="256"/>
    </location>
</feature>
<feature type="compositionally biased region" description="Pro residues" evidence="1">
    <location>
        <begin position="408"/>
        <end position="433"/>
    </location>
</feature>
<sequence>MVDVVDVDMDVDMDEDEDEEEIISSIFTMLVGCELDITTPESLPPECMIMGYPAYKLRKGNRFDWSPTQKRNITNFIINNPLKKEQCGKGKKDQIPRSQMEPLFSELRFDEFIHMINTQNESIWDIVEEKIRNREHIAPARAGQQPPFSGSSSGSSSGSDPSHIPTITTTTKNNNNNNNNNNNGSSIITRLRSNAARGNAENQKCSSCTGKSTSGTGSTARTSTTSTNSDPLARISSANPTTNSNGTQRTQETAVPNINPRPEDSINPFSDYSEQQRREIRLGIEEGRRVQVEDEPEDQNYGQCQNAAASVAGENNNGGLMSTVFKTMDSSGNGNGGDDDVIPLSSNGSSIQIWVQELWVIKNNSTSTTRTTKTGRNSIIVSAATYQYQPAPVPSPVASQHNPYCSPALPPQTPQPPQNPYPYPYYPIASPPQ</sequence>
<dbReference type="Proteomes" id="UP000297229">
    <property type="component" value="Unassembled WGS sequence"/>
</dbReference>
<name>A0A4Z1IQJ2_9HELO</name>
<feature type="region of interest" description="Disordered" evidence="1">
    <location>
        <begin position="138"/>
        <end position="269"/>
    </location>
</feature>
<accession>A0A4Z1IQJ2</accession>
<proteinExistence type="predicted"/>
<gene>
    <name evidence="2" type="ORF">BELL_1070g00010</name>
</gene>
<evidence type="ECO:0000313" key="3">
    <source>
        <dbReference type="Proteomes" id="UP000297229"/>
    </source>
</evidence>
<feature type="compositionally biased region" description="Low complexity" evidence="1">
    <location>
        <begin position="206"/>
        <end position="229"/>
    </location>
</feature>
<organism evidence="2 3">
    <name type="scientific">Botrytis elliptica</name>
    <dbReference type="NCBI Taxonomy" id="278938"/>
    <lineage>
        <taxon>Eukaryota</taxon>
        <taxon>Fungi</taxon>
        <taxon>Dikarya</taxon>
        <taxon>Ascomycota</taxon>
        <taxon>Pezizomycotina</taxon>
        <taxon>Leotiomycetes</taxon>
        <taxon>Helotiales</taxon>
        <taxon>Sclerotiniaceae</taxon>
        <taxon>Botrytis</taxon>
    </lineage>
</organism>
<feature type="region of interest" description="Disordered" evidence="1">
    <location>
        <begin position="392"/>
        <end position="433"/>
    </location>
</feature>
<protein>
    <submittedName>
        <fullName evidence="2">Uncharacterized protein</fullName>
    </submittedName>
</protein>
<reference evidence="2 3" key="1">
    <citation type="submission" date="2017-12" db="EMBL/GenBank/DDBJ databases">
        <title>Comparative genomics of Botrytis spp.</title>
        <authorList>
            <person name="Valero-Jimenez C.A."/>
            <person name="Tapia P."/>
            <person name="Veloso J."/>
            <person name="Silva-Moreno E."/>
            <person name="Staats M."/>
            <person name="Valdes J.H."/>
            <person name="Van Kan J.A.L."/>
        </authorList>
    </citation>
    <scope>NUCLEOTIDE SEQUENCE [LARGE SCALE GENOMIC DNA]</scope>
    <source>
        <strain evidence="2 3">Be9601</strain>
    </source>
</reference>
<evidence type="ECO:0000313" key="2">
    <source>
        <dbReference type="EMBL" id="TGO63626.1"/>
    </source>
</evidence>
<comment type="caution">
    <text evidence="2">The sequence shown here is derived from an EMBL/GenBank/DDBJ whole genome shotgun (WGS) entry which is preliminary data.</text>
</comment>
<dbReference type="STRING" id="278938.A0A4Z1IQJ2"/>
<dbReference type="EMBL" id="PQXM01001068">
    <property type="protein sequence ID" value="TGO63626.1"/>
    <property type="molecule type" value="Genomic_DNA"/>
</dbReference>
<dbReference type="AlphaFoldDB" id="A0A4Z1IQJ2"/>
<feature type="compositionally biased region" description="Low complexity" evidence="1">
    <location>
        <begin position="173"/>
        <end position="183"/>
    </location>
</feature>
<evidence type="ECO:0000256" key="1">
    <source>
        <dbReference type="SAM" id="MobiDB-lite"/>
    </source>
</evidence>
<keyword evidence="3" id="KW-1185">Reference proteome</keyword>
<feature type="compositionally biased region" description="Low complexity" evidence="1">
    <location>
        <begin position="149"/>
        <end position="159"/>
    </location>
</feature>